<reference evidence="3 4" key="1">
    <citation type="journal article" date="2019" name="Int. J. Syst. Evol. Microbiol.">
        <title>The Global Catalogue of Microorganisms (GCM) 10K type strain sequencing project: providing services to taxonomists for standard genome sequencing and annotation.</title>
        <authorList>
            <consortium name="The Broad Institute Genomics Platform"/>
            <consortium name="The Broad Institute Genome Sequencing Center for Infectious Disease"/>
            <person name="Wu L."/>
            <person name="Ma J."/>
        </authorList>
    </citation>
    <scope>NUCLEOTIDE SEQUENCE [LARGE SCALE GENOMIC DNA]</scope>
    <source>
        <strain evidence="3 4">JCM 17504</strain>
    </source>
</reference>
<evidence type="ECO:0000313" key="3">
    <source>
        <dbReference type="EMBL" id="GAA5044997.1"/>
    </source>
</evidence>
<name>A0AAV3UDX1_9EURY</name>
<accession>A0AAV3UDX1</accession>
<evidence type="ECO:0000313" key="4">
    <source>
        <dbReference type="Proteomes" id="UP001501729"/>
    </source>
</evidence>
<comment type="caution">
    <text evidence="3">The sequence shown here is derived from an EMBL/GenBank/DDBJ whole genome shotgun (WGS) entry which is preliminary data.</text>
</comment>
<protein>
    <submittedName>
        <fullName evidence="3">HtlC</fullName>
    </submittedName>
</protein>
<gene>
    <name evidence="3" type="ORF">GCM10025751_12280</name>
</gene>
<keyword evidence="4" id="KW-1185">Reference proteome</keyword>
<dbReference type="AlphaFoldDB" id="A0AAV3UDX1"/>
<dbReference type="PANTHER" id="PTHR43637">
    <property type="entry name" value="UPF0273 PROTEIN TM_0370"/>
    <property type="match status" value="1"/>
</dbReference>
<dbReference type="GO" id="GO:0005524">
    <property type="term" value="F:ATP binding"/>
    <property type="evidence" value="ECO:0007669"/>
    <property type="project" value="UniProtKB-KW"/>
</dbReference>
<dbReference type="Gene3D" id="3.40.50.300">
    <property type="entry name" value="P-loop containing nucleotide triphosphate hydrolases"/>
    <property type="match status" value="1"/>
</dbReference>
<evidence type="ECO:0000256" key="2">
    <source>
        <dbReference type="ARBA" id="ARBA00022840"/>
    </source>
</evidence>
<organism evidence="3 4">
    <name type="scientific">Haladaptatus pallidirubidus</name>
    <dbReference type="NCBI Taxonomy" id="1008152"/>
    <lineage>
        <taxon>Archaea</taxon>
        <taxon>Methanobacteriati</taxon>
        <taxon>Methanobacteriota</taxon>
        <taxon>Stenosarchaea group</taxon>
        <taxon>Halobacteria</taxon>
        <taxon>Halobacteriales</taxon>
        <taxon>Haladaptataceae</taxon>
        <taxon>Haladaptatus</taxon>
    </lineage>
</organism>
<dbReference type="EMBL" id="BAABKX010000001">
    <property type="protein sequence ID" value="GAA5044997.1"/>
    <property type="molecule type" value="Genomic_DNA"/>
</dbReference>
<dbReference type="InterPro" id="IPR027417">
    <property type="entry name" value="P-loop_NTPase"/>
</dbReference>
<dbReference type="RefSeq" id="WP_227776016.1">
    <property type="nucleotide sequence ID" value="NZ_BAABKX010000001.1"/>
</dbReference>
<keyword evidence="1" id="KW-0547">Nucleotide-binding</keyword>
<dbReference type="Proteomes" id="UP001501729">
    <property type="component" value="Unassembled WGS sequence"/>
</dbReference>
<evidence type="ECO:0000256" key="1">
    <source>
        <dbReference type="ARBA" id="ARBA00022741"/>
    </source>
</evidence>
<dbReference type="SUPFAM" id="SSF52540">
    <property type="entry name" value="P-loop containing nucleoside triphosphate hydrolases"/>
    <property type="match status" value="1"/>
</dbReference>
<dbReference type="GeneID" id="68611802"/>
<sequence>MNRIPFGVSQFDSLIGGGAPPGSVVLLAGDAGAGAREFAYTSATINALGHANTDQFDLHYGAVDSCASLPEEIHYVSFTASASEIYAEVTHAIDEKLATPASEAMEFEDLSSEYFQLSPIPHDWYVEKRRTITDLGGSHGRRDILEALGDYLTKHASNNLVIIDSLTDLISLPDEQADWHENSMLLKGMKKASQSWGGLILVLVDQESLTDTQMGELMGATDGTISFEWERGGNERARTMFVREFRGVLSRIEDENIIQFEIEIQGDGLDISNVRKIR</sequence>
<proteinExistence type="predicted"/>
<keyword evidence="2" id="KW-0067">ATP-binding</keyword>
<dbReference type="PANTHER" id="PTHR43637:SF3">
    <property type="entry name" value="FLAGELLA-RELATED PROTEIN H-RELATED"/>
    <property type="match status" value="1"/>
</dbReference>